<reference evidence="2" key="1">
    <citation type="journal article" date="2023" name="Front. Plant Sci.">
        <title>Chromosomal-level genome assembly of Melastoma candidum provides insights into trichome evolution.</title>
        <authorList>
            <person name="Zhong Y."/>
            <person name="Wu W."/>
            <person name="Sun C."/>
            <person name="Zou P."/>
            <person name="Liu Y."/>
            <person name="Dai S."/>
            <person name="Zhou R."/>
        </authorList>
    </citation>
    <scope>NUCLEOTIDE SEQUENCE [LARGE SCALE GENOMIC DNA]</scope>
</reference>
<accession>A0ACB9NUI2</accession>
<sequence length="695" mass="77547">MGCTNSKLDRLPAVSLCRHRCRSLDHALLQSYALADAHLAYLRSLRAFGSSLRSFVTSGPAPELGCGDPTKVPLHPASPGRSSSSSAAASGSHIHFNSDSDHDDHRKPASDSFRLEQVGDYFNPVEALNPSFDRLVSISYQRSQPAQSFAYIQPTYGKFLNQAITAGLELKPQPPAPPPPPPPSNATWDFLNFFDAYDLSGSSGRRHNVFNPDVEVTPIKPETGVPVSAVHKKIVVPEVEEIRADISKAKSEKPASNNPANQNFTEPAHEVGREDLGNVMEEVTTLFEKASDSGTAVLRTLDNAKFRYRSRSCIHQVSSKVLQAISPSQCLKQGTAATPPGDGIDLDLIGSDEDAMVGSRNFTSTLKKLYMWEKKLYGEVKTEEKLRIVYTKKCKELKHMVEKEQRQPGDAERIEAGHALIRSLSTQLKISLHVADTISDRIIKLRDEDLWTFFCQLIHGWLEMWRVMAECHRRQGHAIAKAKAKAPDMIISNQKKDYGLERLEEAMQVKLDLQNLELCFCNWVAVQEDCIRALDSWLTRCLSSELEGSPLLSEIAPPPMFDVCRSWTHAINKSRVMRVTGTMSELVGIMGGFYNSSYARLHAKALEDKDLELKMKTLERKDQRMKGQIRRAIKRGTIPPAEVGLGIEEGELGGMSRVRTQLENMFEAMAKYSAHCVEAYEELCKLCDEKHLKKA</sequence>
<dbReference type="EMBL" id="CM042886">
    <property type="protein sequence ID" value="KAI4339960.1"/>
    <property type="molecule type" value="Genomic_DNA"/>
</dbReference>
<evidence type="ECO:0000313" key="1">
    <source>
        <dbReference type="EMBL" id="KAI4339960.1"/>
    </source>
</evidence>
<comment type="caution">
    <text evidence="1">The sequence shown here is derived from an EMBL/GenBank/DDBJ whole genome shotgun (WGS) entry which is preliminary data.</text>
</comment>
<gene>
    <name evidence="1" type="ORF">MLD38_024842</name>
</gene>
<keyword evidence="2" id="KW-1185">Reference proteome</keyword>
<name>A0ACB9NUI2_9MYRT</name>
<evidence type="ECO:0000313" key="2">
    <source>
        <dbReference type="Proteomes" id="UP001057402"/>
    </source>
</evidence>
<organism evidence="1 2">
    <name type="scientific">Melastoma candidum</name>
    <dbReference type="NCBI Taxonomy" id="119954"/>
    <lineage>
        <taxon>Eukaryota</taxon>
        <taxon>Viridiplantae</taxon>
        <taxon>Streptophyta</taxon>
        <taxon>Embryophyta</taxon>
        <taxon>Tracheophyta</taxon>
        <taxon>Spermatophyta</taxon>
        <taxon>Magnoliopsida</taxon>
        <taxon>eudicotyledons</taxon>
        <taxon>Gunneridae</taxon>
        <taxon>Pentapetalae</taxon>
        <taxon>rosids</taxon>
        <taxon>malvids</taxon>
        <taxon>Myrtales</taxon>
        <taxon>Melastomataceae</taxon>
        <taxon>Melastomatoideae</taxon>
        <taxon>Melastomateae</taxon>
        <taxon>Melastoma</taxon>
    </lineage>
</organism>
<proteinExistence type="predicted"/>
<protein>
    <submittedName>
        <fullName evidence="1">Uncharacterized protein</fullName>
    </submittedName>
</protein>
<dbReference type="Proteomes" id="UP001057402">
    <property type="component" value="Chromosome 7"/>
</dbReference>